<keyword evidence="2" id="KW-1185">Reference proteome</keyword>
<sequence>MCGSKFMDRSSARTKTTFILPALAACDAEEERDAVQAVEDATRSAATVGTAKALRSLKFRMGTEGNCGRYARREVFVRGL</sequence>
<dbReference type="PROSITE" id="PS51257">
    <property type="entry name" value="PROKAR_LIPOPROTEIN"/>
    <property type="match status" value="1"/>
</dbReference>
<gene>
    <name evidence="1" type="ORF">Ahu01nite_075840</name>
</gene>
<dbReference type="EMBL" id="BOMN01000111">
    <property type="protein sequence ID" value="GIE24482.1"/>
    <property type="molecule type" value="Genomic_DNA"/>
</dbReference>
<dbReference type="Proteomes" id="UP000603200">
    <property type="component" value="Unassembled WGS sequence"/>
</dbReference>
<protein>
    <submittedName>
        <fullName evidence="1">Uncharacterized protein</fullName>
    </submittedName>
</protein>
<evidence type="ECO:0000313" key="1">
    <source>
        <dbReference type="EMBL" id="GIE24482.1"/>
    </source>
</evidence>
<evidence type="ECO:0000313" key="2">
    <source>
        <dbReference type="Proteomes" id="UP000603200"/>
    </source>
</evidence>
<name>A0ABQ4A0W8_9ACTN</name>
<accession>A0ABQ4A0W8</accession>
<comment type="caution">
    <text evidence="1">The sequence shown here is derived from an EMBL/GenBank/DDBJ whole genome shotgun (WGS) entry which is preliminary data.</text>
</comment>
<organism evidence="1 2">
    <name type="scientific">Winogradskya humida</name>
    <dbReference type="NCBI Taxonomy" id="113566"/>
    <lineage>
        <taxon>Bacteria</taxon>
        <taxon>Bacillati</taxon>
        <taxon>Actinomycetota</taxon>
        <taxon>Actinomycetes</taxon>
        <taxon>Micromonosporales</taxon>
        <taxon>Micromonosporaceae</taxon>
        <taxon>Winogradskya</taxon>
    </lineage>
</organism>
<reference evidence="1 2" key="1">
    <citation type="submission" date="2021-01" db="EMBL/GenBank/DDBJ databases">
        <title>Whole genome shotgun sequence of Actinoplanes humidus NBRC 14915.</title>
        <authorList>
            <person name="Komaki H."/>
            <person name="Tamura T."/>
        </authorList>
    </citation>
    <scope>NUCLEOTIDE SEQUENCE [LARGE SCALE GENOMIC DNA]</scope>
    <source>
        <strain evidence="1 2">NBRC 14915</strain>
    </source>
</reference>
<proteinExistence type="predicted"/>